<feature type="domain" description="Thiolase N-terminal" evidence="7">
    <location>
        <begin position="7"/>
        <end position="264"/>
    </location>
</feature>
<accession>A0A7E4USL2</accession>
<dbReference type="WBParaSite" id="Pan_g1234.t1">
    <property type="protein sequence ID" value="Pan_g1234.t1"/>
    <property type="gene ID" value="Pan_g1234"/>
</dbReference>
<feature type="active site" description="Proton acceptor" evidence="5">
    <location>
        <position position="351"/>
    </location>
</feature>
<evidence type="ECO:0000256" key="5">
    <source>
        <dbReference type="PIRSR" id="PIRSR000429-1"/>
    </source>
</evidence>
<dbReference type="InterPro" id="IPR020615">
    <property type="entry name" value="Thiolase_acyl_enz_int_AS"/>
</dbReference>
<name>A0A7E4USL2_PANRE</name>
<dbReference type="PANTHER" id="PTHR18919:SF107">
    <property type="entry name" value="ACETYL-COA ACETYLTRANSFERASE, CYTOSOLIC"/>
    <property type="match status" value="1"/>
</dbReference>
<dbReference type="GO" id="GO:0005739">
    <property type="term" value="C:mitochondrion"/>
    <property type="evidence" value="ECO:0007669"/>
    <property type="project" value="TreeGrafter"/>
</dbReference>
<evidence type="ECO:0000259" key="7">
    <source>
        <dbReference type="Pfam" id="PF00108"/>
    </source>
</evidence>
<evidence type="ECO:0000313" key="10">
    <source>
        <dbReference type="WBParaSite" id="Pan_g1234.t1"/>
    </source>
</evidence>
<dbReference type="InterPro" id="IPR002155">
    <property type="entry name" value="Thiolase"/>
</dbReference>
<dbReference type="InterPro" id="IPR020616">
    <property type="entry name" value="Thiolase_N"/>
</dbReference>
<dbReference type="PROSITE" id="PS00098">
    <property type="entry name" value="THIOLASE_1"/>
    <property type="match status" value="1"/>
</dbReference>
<dbReference type="InterPro" id="IPR020613">
    <property type="entry name" value="Thiolase_CS"/>
</dbReference>
<proteinExistence type="inferred from homology"/>
<keyword evidence="9" id="KW-1185">Reference proteome</keyword>
<keyword evidence="4 6" id="KW-0012">Acyltransferase</keyword>
<evidence type="ECO:0000256" key="3">
    <source>
        <dbReference type="ARBA" id="ARBA00022679"/>
    </source>
</evidence>
<dbReference type="PIRSF" id="PIRSF000429">
    <property type="entry name" value="Ac-CoA_Ac_transf"/>
    <property type="match status" value="1"/>
</dbReference>
<dbReference type="PANTHER" id="PTHR18919">
    <property type="entry name" value="ACETYL-COA C-ACYLTRANSFERASE"/>
    <property type="match status" value="1"/>
</dbReference>
<dbReference type="Gene3D" id="3.40.47.10">
    <property type="match status" value="2"/>
</dbReference>
<evidence type="ECO:0000256" key="1">
    <source>
        <dbReference type="ARBA" id="ARBA00005189"/>
    </source>
</evidence>
<organism evidence="9 10">
    <name type="scientific">Panagrellus redivivus</name>
    <name type="common">Microworm</name>
    <dbReference type="NCBI Taxonomy" id="6233"/>
    <lineage>
        <taxon>Eukaryota</taxon>
        <taxon>Metazoa</taxon>
        <taxon>Ecdysozoa</taxon>
        <taxon>Nematoda</taxon>
        <taxon>Chromadorea</taxon>
        <taxon>Rhabditida</taxon>
        <taxon>Tylenchina</taxon>
        <taxon>Panagrolaimomorpha</taxon>
        <taxon>Panagrolaimoidea</taxon>
        <taxon>Panagrolaimidae</taxon>
        <taxon>Panagrellus</taxon>
    </lineage>
</organism>
<dbReference type="InterPro" id="IPR020610">
    <property type="entry name" value="Thiolase_AS"/>
</dbReference>
<comment type="pathway">
    <text evidence="1">Lipid metabolism.</text>
</comment>
<reference evidence="10" key="2">
    <citation type="submission" date="2020-10" db="UniProtKB">
        <authorList>
            <consortium name="WormBaseParasite"/>
        </authorList>
    </citation>
    <scope>IDENTIFICATION</scope>
</reference>
<evidence type="ECO:0000256" key="2">
    <source>
        <dbReference type="ARBA" id="ARBA00010982"/>
    </source>
</evidence>
<dbReference type="InterPro" id="IPR016039">
    <property type="entry name" value="Thiolase-like"/>
</dbReference>
<dbReference type="NCBIfam" id="TIGR01930">
    <property type="entry name" value="AcCoA-C-Actrans"/>
    <property type="match status" value="1"/>
</dbReference>
<protein>
    <submittedName>
        <fullName evidence="10">3-ketoacyl-CoA thiolase, mitochondrial</fullName>
    </submittedName>
</protein>
<dbReference type="GO" id="GO:0006635">
    <property type="term" value="P:fatty acid beta-oxidation"/>
    <property type="evidence" value="ECO:0007669"/>
    <property type="project" value="TreeGrafter"/>
</dbReference>
<dbReference type="InterPro" id="IPR020617">
    <property type="entry name" value="Thiolase_C"/>
</dbReference>
<evidence type="ECO:0000256" key="6">
    <source>
        <dbReference type="RuleBase" id="RU003557"/>
    </source>
</evidence>
<sequence length="395" mass="41899">MSSRPGIFIVGAKRTAYGAFGGKLKNHTATDLAAITAKAALQSASLGPENVDHVVFGNVIQSSKCAIYLARHAGLRIGLPTETPAVTINRLCGSGFQSVVDASLQIIAGDSQVVIAGGTENMSQAPFIVRGTRFGTTLGKPVEFEDSLWSGLTDQYVKLPMALTAEKLGEQYKLTRKDVDDFALRSQTRWRLANNAGYFKNEITPVTVKSKKGEQQFLVDEHPRETTIDILSKLPSIFKKDGLVTAGNASGVCDGAAAVVVASEAAVQKYHLQPLVRVVDWSVVGVDPSIMGIGPVNAIRNVVKKSGIPLEKIDLIEVNEAFAAQCLAVQRELKIDNDRFNVNGGAIALGHPLASSGGRIIGHLANEMKRRGVKYGVGSACIGGGQGIAILLELV</sequence>
<dbReference type="Pfam" id="PF00108">
    <property type="entry name" value="Thiolase_N"/>
    <property type="match status" value="1"/>
</dbReference>
<dbReference type="Pfam" id="PF02803">
    <property type="entry name" value="Thiolase_C"/>
    <property type="match status" value="1"/>
</dbReference>
<dbReference type="AlphaFoldDB" id="A0A7E4USL2"/>
<dbReference type="PROSITE" id="PS00099">
    <property type="entry name" value="THIOLASE_3"/>
    <property type="match status" value="1"/>
</dbReference>
<evidence type="ECO:0000259" key="8">
    <source>
        <dbReference type="Pfam" id="PF02803"/>
    </source>
</evidence>
<dbReference type="SUPFAM" id="SSF53901">
    <property type="entry name" value="Thiolase-like"/>
    <property type="match status" value="2"/>
</dbReference>
<dbReference type="PROSITE" id="PS00737">
    <property type="entry name" value="THIOLASE_2"/>
    <property type="match status" value="1"/>
</dbReference>
<dbReference type="FunFam" id="3.40.47.10:FF:000010">
    <property type="entry name" value="Acetyl-CoA acetyltransferase (Thiolase)"/>
    <property type="match status" value="1"/>
</dbReference>
<dbReference type="GO" id="GO:0003985">
    <property type="term" value="F:acetyl-CoA C-acetyltransferase activity"/>
    <property type="evidence" value="ECO:0007669"/>
    <property type="project" value="TreeGrafter"/>
</dbReference>
<reference evidence="9" key="1">
    <citation type="journal article" date="2013" name="Genetics">
        <title>The draft genome and transcriptome of Panagrellus redivivus are shaped by the harsh demands of a free-living lifestyle.</title>
        <authorList>
            <person name="Srinivasan J."/>
            <person name="Dillman A.R."/>
            <person name="Macchietto M.G."/>
            <person name="Heikkinen L."/>
            <person name="Lakso M."/>
            <person name="Fracchia K.M."/>
            <person name="Antoshechkin I."/>
            <person name="Mortazavi A."/>
            <person name="Wong G."/>
            <person name="Sternberg P.W."/>
        </authorList>
    </citation>
    <scope>NUCLEOTIDE SEQUENCE [LARGE SCALE GENOMIC DNA]</scope>
    <source>
        <strain evidence="9">MT8872</strain>
    </source>
</reference>
<feature type="domain" description="Thiolase C-terminal" evidence="8">
    <location>
        <begin position="273"/>
        <end position="393"/>
    </location>
</feature>
<feature type="active site" description="Acyl-thioester intermediate" evidence="5">
    <location>
        <position position="92"/>
    </location>
</feature>
<evidence type="ECO:0000313" key="9">
    <source>
        <dbReference type="Proteomes" id="UP000492821"/>
    </source>
</evidence>
<comment type="similarity">
    <text evidence="2 6">Belongs to the thiolase-like superfamily. Thiolase family.</text>
</comment>
<evidence type="ECO:0000256" key="4">
    <source>
        <dbReference type="ARBA" id="ARBA00023315"/>
    </source>
</evidence>
<dbReference type="CDD" id="cd00751">
    <property type="entry name" value="thiolase"/>
    <property type="match status" value="1"/>
</dbReference>
<feature type="active site" description="Proton acceptor" evidence="5">
    <location>
        <position position="381"/>
    </location>
</feature>
<keyword evidence="3 6" id="KW-0808">Transferase</keyword>
<dbReference type="Proteomes" id="UP000492821">
    <property type="component" value="Unassembled WGS sequence"/>
</dbReference>